<dbReference type="EMBL" id="CAJNRE010003669">
    <property type="protein sequence ID" value="CAF2027513.1"/>
    <property type="molecule type" value="Genomic_DNA"/>
</dbReference>
<dbReference type="AlphaFoldDB" id="A0A816AWI6"/>
<dbReference type="OrthoDB" id="10419625at2759"/>
<dbReference type="Proteomes" id="UP000663824">
    <property type="component" value="Unassembled WGS sequence"/>
</dbReference>
<feature type="signal peptide" evidence="1">
    <location>
        <begin position="1"/>
        <end position="20"/>
    </location>
</feature>
<accession>A0A816AWI6</accession>
<dbReference type="Proteomes" id="UP000663834">
    <property type="component" value="Unassembled WGS sequence"/>
</dbReference>
<organism evidence="2 4">
    <name type="scientific">Rotaria magnacalcarata</name>
    <dbReference type="NCBI Taxonomy" id="392030"/>
    <lineage>
        <taxon>Eukaryota</taxon>
        <taxon>Metazoa</taxon>
        <taxon>Spiralia</taxon>
        <taxon>Gnathifera</taxon>
        <taxon>Rotifera</taxon>
        <taxon>Eurotatoria</taxon>
        <taxon>Bdelloidea</taxon>
        <taxon>Philodinida</taxon>
        <taxon>Philodinidae</taxon>
        <taxon>Rotaria</taxon>
    </lineage>
</organism>
<name>A0A816AWI6_9BILA</name>
<sequence length="164" mass="19502">MRFQFIVLFVSIFFATVGYSNSIQKRTDVLDNDRMNATMMTVVLQRLKYVDNYNDDMKQKTSLEDSNVRLKSYNNGSFCVDNDQYNRNNHYIKQTKSNRINDHIILLKRRVTQQQFRHNKNQITTFQETTYELPSSVDLVLMSRRKESLSSRHYEMKQSSCVVC</sequence>
<feature type="chain" id="PRO_5036229579" evidence="1">
    <location>
        <begin position="21"/>
        <end position="164"/>
    </location>
</feature>
<keyword evidence="1" id="KW-0732">Signal</keyword>
<proteinExistence type="predicted"/>
<comment type="caution">
    <text evidence="2">The sequence shown here is derived from an EMBL/GenBank/DDBJ whole genome shotgun (WGS) entry which is preliminary data.</text>
</comment>
<reference evidence="2" key="1">
    <citation type="submission" date="2021-02" db="EMBL/GenBank/DDBJ databases">
        <authorList>
            <person name="Nowell W R."/>
        </authorList>
    </citation>
    <scope>NUCLEOTIDE SEQUENCE</scope>
</reference>
<gene>
    <name evidence="2" type="ORF">KQP761_LOCUS22177</name>
    <name evidence="3" type="ORF">MBJ925_LOCUS9629</name>
</gene>
<evidence type="ECO:0000313" key="3">
    <source>
        <dbReference type="EMBL" id="CAF2027513.1"/>
    </source>
</evidence>
<evidence type="ECO:0000256" key="1">
    <source>
        <dbReference type="SAM" id="SignalP"/>
    </source>
</evidence>
<evidence type="ECO:0000313" key="2">
    <source>
        <dbReference type="EMBL" id="CAF1600139.1"/>
    </source>
</evidence>
<protein>
    <submittedName>
        <fullName evidence="2">Uncharacterized protein</fullName>
    </submittedName>
</protein>
<evidence type="ECO:0000313" key="4">
    <source>
        <dbReference type="Proteomes" id="UP000663834"/>
    </source>
</evidence>
<dbReference type="EMBL" id="CAJNOW010011645">
    <property type="protein sequence ID" value="CAF1600139.1"/>
    <property type="molecule type" value="Genomic_DNA"/>
</dbReference>